<dbReference type="RefSeq" id="WP_197104022.1">
    <property type="nucleotide sequence ID" value="NZ_JACCEL010000006.1"/>
</dbReference>
<dbReference type="Pfam" id="PF09586">
    <property type="entry name" value="YfhO"/>
    <property type="match status" value="1"/>
</dbReference>
<feature type="transmembrane region" description="Helical" evidence="1">
    <location>
        <begin position="128"/>
        <end position="148"/>
    </location>
</feature>
<sequence>MINKLKPYLLNTLFVSIFFVGLAMIFKFAPFGKDTMLTVDLGQQYIDFFSMYKETLTQSPEMLLYSFEKAIGGEMIGLWAYYLLSPFNLIFLLFNESNFEVAVTLITYLKLLASSLTFMYFSRQKYELSTLPSIIFSLSYTFMSYTIVYQLNIMWLDGLVLLPLIALGLDQLISGKSRLLYVGSLAIMLIANYYIGYMICLFLAIYALYVIVEKQVAFNLKETIISYFRFGIHSIIAALIAGITLIPTYYSLTQNKGSYLEFELDWEVAHTIQDVASKLFVGSFNFDEMSSGSPNIYAGMLVILFVGLFFINKKIKLSEKIVAILIFTVFALSFRFDLFNKLWHGGQFPIWYHFRFSFTTSFFLLVMAIKAFKNQPKRFPLGVLITAIVAMALFSGYYLWIDEYTFLNDINIFISLAFFLAFVIIIQLERPKKIILNSVLLVFVFSELFINAYIIMSDINYVQQSKFEDYTETLNQSLAGLRHPDNDFYRINKTFMRTKNEAMYTHYSGMDHFGSTIEAHVPELYGYLGLPDGNGFATYTNGTLFLDDFFNIRYFLAPTTNSSEHTVDEGYVLYPEATDLDMEFHPISTQYSRVKVYENERNFGLGMEVSSDIASDGTEFTSHRPIENQELLLSLIDYNGNGAPYFTEHDFTNVTYENVEVADTGDGDYYTYVDTTENDAQTPRIRWHFETTSRNPYYFSIPSQFSSKNVSFDLNSNHYRFYSPFRRRQVYNASYDTVREDQYFDVELVEEELQANLLELYEFDLARYEDMMDTKEDNKFNVTQSSHNHIEGNITIEQDDAYVLFTIPYDAAWNITVDGESVEPVSVLSDTLMAIPMTSGQHNVELTYFPRSVVFGGISSLIGLISLVGIIYWDRKTSQKNISVETDSNTSD</sequence>
<dbReference type="InterPro" id="IPR018580">
    <property type="entry name" value="Uncharacterised_YfhO"/>
</dbReference>
<feature type="transmembrane region" description="Helical" evidence="1">
    <location>
        <begin position="350"/>
        <end position="369"/>
    </location>
</feature>
<keyword evidence="3" id="KW-1185">Reference proteome</keyword>
<evidence type="ECO:0000313" key="2">
    <source>
        <dbReference type="EMBL" id="MBG9977873.1"/>
    </source>
</evidence>
<proteinExistence type="predicted"/>
<feature type="transmembrane region" description="Helical" evidence="1">
    <location>
        <begin position="853"/>
        <end position="873"/>
    </location>
</feature>
<feature type="transmembrane region" description="Helical" evidence="1">
    <location>
        <begin position="224"/>
        <end position="250"/>
    </location>
</feature>
<feature type="transmembrane region" description="Helical" evidence="1">
    <location>
        <begin position="406"/>
        <end position="428"/>
    </location>
</feature>
<accession>A0ABS0LHZ8</accession>
<dbReference type="EMBL" id="JACCEL010000006">
    <property type="protein sequence ID" value="MBG9977873.1"/>
    <property type="molecule type" value="Genomic_DNA"/>
</dbReference>
<feature type="transmembrane region" description="Helical" evidence="1">
    <location>
        <begin position="7"/>
        <end position="29"/>
    </location>
</feature>
<keyword evidence="1" id="KW-1133">Transmembrane helix</keyword>
<feature type="transmembrane region" description="Helical" evidence="1">
    <location>
        <begin position="296"/>
        <end position="312"/>
    </location>
</feature>
<feature type="transmembrane region" description="Helical" evidence="1">
    <location>
        <begin position="435"/>
        <end position="456"/>
    </location>
</feature>
<feature type="transmembrane region" description="Helical" evidence="1">
    <location>
        <begin position="321"/>
        <end position="338"/>
    </location>
</feature>
<evidence type="ECO:0000313" key="3">
    <source>
        <dbReference type="Proteomes" id="UP000823401"/>
    </source>
</evidence>
<keyword evidence="1" id="KW-0472">Membrane</keyword>
<reference evidence="2 3" key="1">
    <citation type="submission" date="2020-07" db="EMBL/GenBank/DDBJ databases">
        <title>Facklamia lactis sp. nov., isolated from raw milk.</title>
        <authorList>
            <person name="Doll E.V."/>
            <person name="Huptas C."/>
            <person name="Staib L."/>
            <person name="Wenning M."/>
            <person name="Scherer S."/>
        </authorList>
    </citation>
    <scope>NUCLEOTIDE SEQUENCE [LARGE SCALE GENOMIC DNA]</scope>
    <source>
        <strain evidence="2 3">DSM 104272</strain>
    </source>
</reference>
<dbReference type="PANTHER" id="PTHR38454:SF1">
    <property type="entry name" value="INTEGRAL MEMBRANE PROTEIN"/>
    <property type="match status" value="1"/>
</dbReference>
<dbReference type="Proteomes" id="UP000823401">
    <property type="component" value="Unassembled WGS sequence"/>
</dbReference>
<feature type="transmembrane region" description="Helical" evidence="1">
    <location>
        <begin position="101"/>
        <end position="122"/>
    </location>
</feature>
<keyword evidence="1" id="KW-0812">Transmembrane</keyword>
<feature type="transmembrane region" description="Helical" evidence="1">
    <location>
        <begin position="155"/>
        <end position="173"/>
    </location>
</feature>
<comment type="caution">
    <text evidence="2">The sequence shown here is derived from an EMBL/GenBank/DDBJ whole genome shotgun (WGS) entry which is preliminary data.</text>
</comment>
<protein>
    <submittedName>
        <fullName evidence="2">YfhO family protein</fullName>
    </submittedName>
</protein>
<dbReference type="PANTHER" id="PTHR38454">
    <property type="entry name" value="INTEGRAL MEMBRANE PROTEIN-RELATED"/>
    <property type="match status" value="1"/>
</dbReference>
<feature type="transmembrane region" description="Helical" evidence="1">
    <location>
        <begin position="381"/>
        <end position="400"/>
    </location>
</feature>
<organism evidence="2 3">
    <name type="scientific">Ruoffia tabacinasalis</name>
    <dbReference type="NCBI Taxonomy" id="87458"/>
    <lineage>
        <taxon>Bacteria</taxon>
        <taxon>Bacillati</taxon>
        <taxon>Bacillota</taxon>
        <taxon>Bacilli</taxon>
        <taxon>Lactobacillales</taxon>
        <taxon>Aerococcaceae</taxon>
        <taxon>Ruoffia</taxon>
    </lineage>
</organism>
<gene>
    <name evidence="2" type="ORF">HYQ42_03650</name>
</gene>
<feature type="transmembrane region" description="Helical" evidence="1">
    <location>
        <begin position="179"/>
        <end position="212"/>
    </location>
</feature>
<feature type="transmembrane region" description="Helical" evidence="1">
    <location>
        <begin position="76"/>
        <end position="94"/>
    </location>
</feature>
<evidence type="ECO:0000256" key="1">
    <source>
        <dbReference type="SAM" id="Phobius"/>
    </source>
</evidence>
<name>A0ABS0LHZ8_9LACT</name>